<keyword evidence="7" id="KW-1185">Reference proteome</keyword>
<dbReference type="GO" id="GO:0043190">
    <property type="term" value="C:ATP-binding cassette (ABC) transporter complex"/>
    <property type="evidence" value="ECO:0007669"/>
    <property type="project" value="TreeGrafter"/>
</dbReference>
<keyword evidence="4 5" id="KW-0472">Membrane</keyword>
<accession>A0A1E7DL72</accession>
<feature type="transmembrane region" description="Helical" evidence="5">
    <location>
        <begin position="100"/>
        <end position="121"/>
    </location>
</feature>
<dbReference type="CDD" id="cd16914">
    <property type="entry name" value="EcfT"/>
    <property type="match status" value="1"/>
</dbReference>
<dbReference type="InterPro" id="IPR052770">
    <property type="entry name" value="Cobalt_transport_CbiQ"/>
</dbReference>
<evidence type="ECO:0000313" key="7">
    <source>
        <dbReference type="Proteomes" id="UP000095658"/>
    </source>
</evidence>
<name>A0A1E7DL72_9BACI</name>
<dbReference type="AlphaFoldDB" id="A0A1E7DL72"/>
<evidence type="ECO:0000256" key="4">
    <source>
        <dbReference type="ARBA" id="ARBA00023136"/>
    </source>
</evidence>
<dbReference type="Proteomes" id="UP000095658">
    <property type="component" value="Unassembled WGS sequence"/>
</dbReference>
<evidence type="ECO:0000256" key="3">
    <source>
        <dbReference type="ARBA" id="ARBA00022989"/>
    </source>
</evidence>
<dbReference type="RefSeq" id="WP_069939587.1">
    <property type="nucleotide sequence ID" value="NZ_MAMP01000024.1"/>
</dbReference>
<organism evidence="6 7">
    <name type="scientific">Domibacillus iocasae</name>
    <dbReference type="NCBI Taxonomy" id="1714016"/>
    <lineage>
        <taxon>Bacteria</taxon>
        <taxon>Bacillati</taxon>
        <taxon>Bacillota</taxon>
        <taxon>Bacilli</taxon>
        <taxon>Bacillales</taxon>
        <taxon>Bacillaceae</taxon>
        <taxon>Domibacillus</taxon>
    </lineage>
</organism>
<keyword evidence="3 5" id="KW-1133">Transmembrane helix</keyword>
<reference evidence="6 7" key="1">
    <citation type="submission" date="2016-06" db="EMBL/GenBank/DDBJ databases">
        <title>Domibacillus iocasae genome sequencing.</title>
        <authorList>
            <person name="Verma A."/>
            <person name="Pal Y."/>
            <person name="Ojha A.K."/>
            <person name="Krishnamurthi S."/>
        </authorList>
    </citation>
    <scope>NUCLEOTIDE SEQUENCE [LARGE SCALE GENOMIC DNA]</scope>
    <source>
        <strain evidence="6 7">DSM 29979</strain>
    </source>
</reference>
<evidence type="ECO:0008006" key="8">
    <source>
        <dbReference type="Google" id="ProtNLM"/>
    </source>
</evidence>
<dbReference type="OrthoDB" id="9815246at2"/>
<dbReference type="STRING" id="1714016.BA724_11985"/>
<comment type="subcellular location">
    <subcellularLocation>
        <location evidence="1">Membrane</location>
        <topology evidence="1">Multi-pass membrane protein</topology>
    </subcellularLocation>
</comment>
<gene>
    <name evidence="6" type="ORF">BA724_11985</name>
</gene>
<comment type="caution">
    <text evidence="6">The sequence shown here is derived from an EMBL/GenBank/DDBJ whole genome shotgun (WGS) entry which is preliminary data.</text>
</comment>
<protein>
    <recommendedName>
        <fullName evidence="8">Cobalt ECF transporter T component CbiQ</fullName>
    </recommendedName>
</protein>
<sequence length="220" mass="24507">MNQIDTVSRQTRFSLVHPMEKAVLLLICLLIIGCWRTPIAGLSVACAALFYVVVAQASIGFYLKLLAAPLLFITMGILPIAFSFDGWLKIAFSEKSLNDAVLTASSAFGGASALYAFILTTPFSQTAWLMKKIRISSLFIDIAVLVYRFIFQLAERKTVIWQAQLLRGGRPGIQMAARTAAHTFTSTMLEMETRQQAAELRGGLDYFAVADWHSFWRNKK</sequence>
<feature type="transmembrane region" description="Helical" evidence="5">
    <location>
        <begin position="21"/>
        <end position="54"/>
    </location>
</feature>
<feature type="transmembrane region" description="Helical" evidence="5">
    <location>
        <begin position="133"/>
        <end position="151"/>
    </location>
</feature>
<evidence type="ECO:0000256" key="5">
    <source>
        <dbReference type="SAM" id="Phobius"/>
    </source>
</evidence>
<dbReference type="EMBL" id="MAMP01000024">
    <property type="protein sequence ID" value="OES43809.1"/>
    <property type="molecule type" value="Genomic_DNA"/>
</dbReference>
<dbReference type="Pfam" id="PF02361">
    <property type="entry name" value="CbiQ"/>
    <property type="match status" value="1"/>
</dbReference>
<dbReference type="GO" id="GO:0006824">
    <property type="term" value="P:cobalt ion transport"/>
    <property type="evidence" value="ECO:0007669"/>
    <property type="project" value="TreeGrafter"/>
</dbReference>
<dbReference type="InterPro" id="IPR003339">
    <property type="entry name" value="ABC/ECF_trnsptr_transmembrane"/>
</dbReference>
<feature type="transmembrane region" description="Helical" evidence="5">
    <location>
        <begin position="66"/>
        <end position="88"/>
    </location>
</feature>
<keyword evidence="2 5" id="KW-0812">Transmembrane</keyword>
<evidence type="ECO:0000256" key="2">
    <source>
        <dbReference type="ARBA" id="ARBA00022692"/>
    </source>
</evidence>
<dbReference type="PANTHER" id="PTHR43723">
    <property type="entry name" value="COBALT TRANSPORT PROTEIN CBIQ"/>
    <property type="match status" value="1"/>
</dbReference>
<proteinExistence type="predicted"/>
<dbReference type="PANTHER" id="PTHR43723:SF1">
    <property type="entry name" value="COBALT TRANSPORT PROTEIN CBIQ"/>
    <property type="match status" value="1"/>
</dbReference>
<evidence type="ECO:0000256" key="1">
    <source>
        <dbReference type="ARBA" id="ARBA00004141"/>
    </source>
</evidence>
<evidence type="ECO:0000313" key="6">
    <source>
        <dbReference type="EMBL" id="OES43809.1"/>
    </source>
</evidence>